<evidence type="ECO:0000313" key="2">
    <source>
        <dbReference type="Proteomes" id="UP001501565"/>
    </source>
</evidence>
<proteinExistence type="predicted"/>
<keyword evidence="2" id="KW-1185">Reference proteome</keyword>
<dbReference type="InterPro" id="IPR029033">
    <property type="entry name" value="His_PPase_superfam"/>
</dbReference>
<dbReference type="PANTHER" id="PTHR16469:SF27">
    <property type="entry name" value="UBIQUITIN-ASSOCIATED AND SH3 DOMAIN-CONTAINING BA-RELATED"/>
    <property type="match status" value="1"/>
</dbReference>
<evidence type="ECO:0000313" key="1">
    <source>
        <dbReference type="EMBL" id="GAA3920559.1"/>
    </source>
</evidence>
<dbReference type="NCBIfam" id="TIGR00249">
    <property type="entry name" value="sixA"/>
    <property type="match status" value="1"/>
</dbReference>
<dbReference type="SUPFAM" id="SSF53254">
    <property type="entry name" value="Phosphoglycerate mutase-like"/>
    <property type="match status" value="1"/>
</dbReference>
<dbReference type="CDD" id="cd07067">
    <property type="entry name" value="HP_PGM_like"/>
    <property type="match status" value="1"/>
</dbReference>
<dbReference type="Gene3D" id="3.40.50.1240">
    <property type="entry name" value="Phosphoglycerate mutase-like"/>
    <property type="match status" value="1"/>
</dbReference>
<dbReference type="RefSeq" id="WP_344797130.1">
    <property type="nucleotide sequence ID" value="NZ_BAABBN010000004.1"/>
</dbReference>
<dbReference type="InterPro" id="IPR013078">
    <property type="entry name" value="His_Pase_superF_clade-1"/>
</dbReference>
<dbReference type="EMBL" id="BAABBN010000004">
    <property type="protein sequence ID" value="GAA3920559.1"/>
    <property type="molecule type" value="Genomic_DNA"/>
</dbReference>
<dbReference type="SMART" id="SM00855">
    <property type="entry name" value="PGAM"/>
    <property type="match status" value="1"/>
</dbReference>
<protein>
    <submittedName>
        <fullName evidence="1">Phosphohistidine phosphatase SixA</fullName>
    </submittedName>
</protein>
<dbReference type="PANTHER" id="PTHR16469">
    <property type="entry name" value="UBIQUITIN-ASSOCIATED AND SH3 DOMAIN-CONTAINING BA-RELATED"/>
    <property type="match status" value="1"/>
</dbReference>
<dbReference type="Proteomes" id="UP001501565">
    <property type="component" value="Unassembled WGS sequence"/>
</dbReference>
<sequence>MKLIIMRHGEASYGADSDSQRCLTDYGKKEVISTAKQLGSLVSAQTHVFYSPYLRTVQTADIVSKELSLAKTPEKTLQAGTDFLEIAKWLESIEDNDILIISHNPMVTQLTNALVYGLQSAAMPKLMFDTAYACCLKGDYVGLDGFELVQQIRPEL</sequence>
<organism evidence="1 2">
    <name type="scientific">Litoribacillus peritrichatus</name>
    <dbReference type="NCBI Taxonomy" id="718191"/>
    <lineage>
        <taxon>Bacteria</taxon>
        <taxon>Pseudomonadati</taxon>
        <taxon>Pseudomonadota</taxon>
        <taxon>Gammaproteobacteria</taxon>
        <taxon>Oceanospirillales</taxon>
        <taxon>Oceanospirillaceae</taxon>
        <taxon>Litoribacillus</taxon>
    </lineage>
</organism>
<dbReference type="InterPro" id="IPR004449">
    <property type="entry name" value="SixA"/>
</dbReference>
<gene>
    <name evidence="1" type="primary">sixA_1</name>
    <name evidence="1" type="ORF">GCM10022277_15260</name>
</gene>
<dbReference type="InterPro" id="IPR051710">
    <property type="entry name" value="Phosphatase_SH3-domain"/>
</dbReference>
<reference evidence="2" key="1">
    <citation type="journal article" date="2019" name="Int. J. Syst. Evol. Microbiol.">
        <title>The Global Catalogue of Microorganisms (GCM) 10K type strain sequencing project: providing services to taxonomists for standard genome sequencing and annotation.</title>
        <authorList>
            <consortium name="The Broad Institute Genomics Platform"/>
            <consortium name="The Broad Institute Genome Sequencing Center for Infectious Disease"/>
            <person name="Wu L."/>
            <person name="Ma J."/>
        </authorList>
    </citation>
    <scope>NUCLEOTIDE SEQUENCE [LARGE SCALE GENOMIC DNA]</scope>
    <source>
        <strain evidence="2">JCM 17551</strain>
    </source>
</reference>
<name>A0ABP7MH53_9GAMM</name>
<accession>A0ABP7MH53</accession>
<comment type="caution">
    <text evidence="1">The sequence shown here is derived from an EMBL/GenBank/DDBJ whole genome shotgun (WGS) entry which is preliminary data.</text>
</comment>
<dbReference type="Pfam" id="PF00300">
    <property type="entry name" value="His_Phos_1"/>
    <property type="match status" value="1"/>
</dbReference>